<name>A0A7S3QK84_DUNTE</name>
<feature type="compositionally biased region" description="Polar residues" evidence="1">
    <location>
        <begin position="47"/>
        <end position="62"/>
    </location>
</feature>
<dbReference type="EMBL" id="HBIP01001153">
    <property type="protein sequence ID" value="CAE0485471.1"/>
    <property type="molecule type" value="Transcribed_RNA"/>
</dbReference>
<feature type="compositionally biased region" description="Low complexity" evidence="1">
    <location>
        <begin position="386"/>
        <end position="409"/>
    </location>
</feature>
<proteinExistence type="predicted"/>
<dbReference type="AlphaFoldDB" id="A0A7S3QK84"/>
<accession>A0A7S3QK84</accession>
<feature type="region of interest" description="Disordered" evidence="1">
    <location>
        <begin position="386"/>
        <end position="442"/>
    </location>
</feature>
<reference evidence="2" key="1">
    <citation type="submission" date="2021-01" db="EMBL/GenBank/DDBJ databases">
        <authorList>
            <person name="Corre E."/>
            <person name="Pelletier E."/>
            <person name="Niang G."/>
            <person name="Scheremetjew M."/>
            <person name="Finn R."/>
            <person name="Kale V."/>
            <person name="Holt S."/>
            <person name="Cochrane G."/>
            <person name="Meng A."/>
            <person name="Brown T."/>
            <person name="Cohen L."/>
        </authorList>
    </citation>
    <scope>NUCLEOTIDE SEQUENCE</scope>
    <source>
        <strain evidence="2">CCMP1320</strain>
    </source>
</reference>
<organism evidence="2">
    <name type="scientific">Dunaliella tertiolecta</name>
    <name type="common">Green alga</name>
    <dbReference type="NCBI Taxonomy" id="3047"/>
    <lineage>
        <taxon>Eukaryota</taxon>
        <taxon>Viridiplantae</taxon>
        <taxon>Chlorophyta</taxon>
        <taxon>core chlorophytes</taxon>
        <taxon>Chlorophyceae</taxon>
        <taxon>CS clade</taxon>
        <taxon>Chlamydomonadales</taxon>
        <taxon>Dunaliellaceae</taxon>
        <taxon>Dunaliella</taxon>
    </lineage>
</organism>
<evidence type="ECO:0000313" key="2">
    <source>
        <dbReference type="EMBL" id="CAE0485471.1"/>
    </source>
</evidence>
<feature type="region of interest" description="Disordered" evidence="1">
    <location>
        <begin position="47"/>
        <end position="71"/>
    </location>
</feature>
<feature type="compositionally biased region" description="Basic and acidic residues" evidence="1">
    <location>
        <begin position="419"/>
        <end position="430"/>
    </location>
</feature>
<protein>
    <submittedName>
        <fullName evidence="2">Uncharacterized protein</fullName>
    </submittedName>
</protein>
<evidence type="ECO:0000256" key="1">
    <source>
        <dbReference type="SAM" id="MobiDB-lite"/>
    </source>
</evidence>
<feature type="region of interest" description="Disordered" evidence="1">
    <location>
        <begin position="1"/>
        <end position="20"/>
    </location>
</feature>
<gene>
    <name evidence="2" type="ORF">DTER00134_LOCUS510</name>
</gene>
<sequence length="542" mass="58219">MQLHPFYSPPAAPTNASSCRERRLRHSAARALYTTSVKSVASVLPTHTYSSPVPRQNTTTHTPAAAQEEVTPQPVLAAPTSHWSYDGSYDGKHMAGKFASNTTHRIPLPNGNPPQFVVNHGARPPDSRQQSSLVLSMPDDVMMDLLQPQQETSRGNRKWPYIRVRPTQAVGSQAGFANKMLRMHGRVLVECSGDEGAFSAIRVLRCTRSMLQGEEAHMLAWLPSMRQLGTRPRTPAAAAASAARRSLPHTQRTVSMQFGRVGKGQNRELESGEGLGMQTRRRAVLAKGPNKHLVLLVRSGSIPRSLAARQIAQGQQNQRAQQFQLHVRKLLAGPIIPSSTLKVPKACPPKWIASHILHHFLPSHSHASRSLSSSIGTPRSARAGCSSACSSVRGSGRGGPSSISTDRGSASGGASGSRDSSRSKRGDPRQNEAPTRLTQGRLRGGQGGVLCLSSLGPIAAVNSLKGVALARRELHMQGRDVCVVLDAVGVDVDSAREGSTAMNRFMVMECALGDPTRQLNVRGSTWLRSTPAQGPGVAHKPR</sequence>